<feature type="region of interest" description="Disordered" evidence="1">
    <location>
        <begin position="107"/>
        <end position="130"/>
    </location>
</feature>
<dbReference type="PROSITE" id="PS51819">
    <property type="entry name" value="VOC"/>
    <property type="match status" value="1"/>
</dbReference>
<dbReference type="EMBL" id="BAABKM010000004">
    <property type="protein sequence ID" value="GAA4718387.1"/>
    <property type="molecule type" value="Genomic_DNA"/>
</dbReference>
<comment type="caution">
    <text evidence="3">The sequence shown here is derived from an EMBL/GenBank/DDBJ whole genome shotgun (WGS) entry which is preliminary data.</text>
</comment>
<sequence>MSEAANVKHWQTLSFRDADAMIAWLSAIGFTEHATYRDERDPSVVVHAEWLWPGGGGVMFGSERPDGVVKNIGGSAAYLVMDDPDAVFDRAVAAGATVVREMVDQDYGGRGGSVEDPEGNHWSFGSYQPS</sequence>
<dbReference type="InterPro" id="IPR004360">
    <property type="entry name" value="Glyas_Fos-R_dOase_dom"/>
</dbReference>
<evidence type="ECO:0000313" key="3">
    <source>
        <dbReference type="EMBL" id="GAA4718387.1"/>
    </source>
</evidence>
<protein>
    <submittedName>
        <fullName evidence="3">VOC family protein</fullName>
    </submittedName>
</protein>
<dbReference type="PANTHER" id="PTHR34109">
    <property type="entry name" value="BNAUNNG04460D PROTEIN-RELATED"/>
    <property type="match status" value="1"/>
</dbReference>
<dbReference type="Pfam" id="PF00903">
    <property type="entry name" value="Glyoxalase"/>
    <property type="match status" value="1"/>
</dbReference>
<proteinExistence type="predicted"/>
<name>A0ABP8Y0A2_9ACTN</name>
<evidence type="ECO:0000259" key="2">
    <source>
        <dbReference type="PROSITE" id="PS51819"/>
    </source>
</evidence>
<keyword evidence="4" id="KW-1185">Reference proteome</keyword>
<dbReference type="InterPro" id="IPR037523">
    <property type="entry name" value="VOC_core"/>
</dbReference>
<dbReference type="Proteomes" id="UP001499974">
    <property type="component" value="Unassembled WGS sequence"/>
</dbReference>
<dbReference type="InterPro" id="IPR029068">
    <property type="entry name" value="Glyas_Bleomycin-R_OHBP_Dase"/>
</dbReference>
<dbReference type="PANTHER" id="PTHR34109:SF1">
    <property type="entry name" value="VOC DOMAIN-CONTAINING PROTEIN"/>
    <property type="match status" value="1"/>
</dbReference>
<dbReference type="SUPFAM" id="SSF54593">
    <property type="entry name" value="Glyoxalase/Bleomycin resistance protein/Dihydroxybiphenyl dioxygenase"/>
    <property type="match status" value="1"/>
</dbReference>
<gene>
    <name evidence="3" type="ORF">GCM10023349_42960</name>
</gene>
<organism evidence="3 4">
    <name type="scientific">Nocardioides conyzicola</name>
    <dbReference type="NCBI Taxonomy" id="1651781"/>
    <lineage>
        <taxon>Bacteria</taxon>
        <taxon>Bacillati</taxon>
        <taxon>Actinomycetota</taxon>
        <taxon>Actinomycetes</taxon>
        <taxon>Propionibacteriales</taxon>
        <taxon>Nocardioidaceae</taxon>
        <taxon>Nocardioides</taxon>
    </lineage>
</organism>
<evidence type="ECO:0000313" key="4">
    <source>
        <dbReference type="Proteomes" id="UP001499974"/>
    </source>
</evidence>
<accession>A0ABP8Y0A2</accession>
<evidence type="ECO:0000256" key="1">
    <source>
        <dbReference type="SAM" id="MobiDB-lite"/>
    </source>
</evidence>
<reference evidence="4" key="1">
    <citation type="journal article" date="2019" name="Int. J. Syst. Evol. Microbiol.">
        <title>The Global Catalogue of Microorganisms (GCM) 10K type strain sequencing project: providing services to taxonomists for standard genome sequencing and annotation.</title>
        <authorList>
            <consortium name="The Broad Institute Genomics Platform"/>
            <consortium name="The Broad Institute Genome Sequencing Center for Infectious Disease"/>
            <person name="Wu L."/>
            <person name="Ma J."/>
        </authorList>
    </citation>
    <scope>NUCLEOTIDE SEQUENCE [LARGE SCALE GENOMIC DNA]</scope>
    <source>
        <strain evidence="4">JCM 18531</strain>
    </source>
</reference>
<dbReference type="RefSeq" id="WP_345523739.1">
    <property type="nucleotide sequence ID" value="NZ_BAABKM010000004.1"/>
</dbReference>
<dbReference type="Gene3D" id="3.30.720.110">
    <property type="match status" value="1"/>
</dbReference>
<dbReference type="Gene3D" id="3.30.720.120">
    <property type="match status" value="1"/>
</dbReference>
<feature type="domain" description="VOC" evidence="2">
    <location>
        <begin position="6"/>
        <end position="127"/>
    </location>
</feature>